<proteinExistence type="predicted"/>
<evidence type="ECO:0000256" key="1">
    <source>
        <dbReference type="SAM" id="Phobius"/>
    </source>
</evidence>
<comment type="caution">
    <text evidence="2">The sequence shown here is derived from an EMBL/GenBank/DDBJ whole genome shotgun (WGS) entry which is preliminary data.</text>
</comment>
<accession>A0A5M9RBD5</accession>
<dbReference type="EMBL" id="VXKB01000001">
    <property type="protein sequence ID" value="KAA8717951.1"/>
    <property type="molecule type" value="Genomic_DNA"/>
</dbReference>
<feature type="transmembrane region" description="Helical" evidence="1">
    <location>
        <begin position="7"/>
        <end position="25"/>
    </location>
</feature>
<reference evidence="2 3" key="1">
    <citation type="submission" date="2019-09" db="EMBL/GenBank/DDBJ databases">
        <title>Draft genome sequence of various Type strains from the CCUG.</title>
        <authorList>
            <person name="Pineiro-Iglesias B."/>
            <person name="Tunovic T."/>
            <person name="Unosson C."/>
            <person name="Inganas E."/>
            <person name="Ohlen M."/>
            <person name="Cardew S."/>
            <person name="Jensie-Markopoulos S."/>
            <person name="Salva-Serra F."/>
            <person name="Jaen-Luchoro D."/>
            <person name="Karlsson R."/>
            <person name="Svensson-Stadler L."/>
            <person name="Chun J."/>
            <person name="Moore E."/>
        </authorList>
    </citation>
    <scope>NUCLEOTIDE SEQUENCE [LARGE SCALE GENOMIC DNA]</scope>
    <source>
        <strain evidence="2 3">CCUG 53682T</strain>
    </source>
</reference>
<evidence type="ECO:0008006" key="4">
    <source>
        <dbReference type="Google" id="ProtNLM"/>
    </source>
</evidence>
<name>A0A5M9RBD5_9GAMM</name>
<evidence type="ECO:0000313" key="2">
    <source>
        <dbReference type="EMBL" id="KAA8717951.1"/>
    </source>
</evidence>
<keyword evidence="1" id="KW-0812">Transmembrane</keyword>
<keyword evidence="1" id="KW-0472">Membrane</keyword>
<dbReference type="Proteomes" id="UP000322181">
    <property type="component" value="Unassembled WGS sequence"/>
</dbReference>
<protein>
    <recommendedName>
        <fullName evidence="4">Topoisomerase IV</fullName>
    </recommendedName>
</protein>
<sequence length="259" mass="28820">MGKLIKLVLMLIVAAAFTGAGYYMGTPETKPPVLREALSSSSAEKSPVIVEKKMMAESFLFLESLRKISPEKYKEIKREMGDYDSMTDEQKLAWVNKITGLTAILLIDRVPYASDEALNAFAVAIKEQADGYLIKDPSGQLCFNNFFPALNKFPQDKLAVSYNEADIRMLKTVNLILTSSLENRNSHSVSEHDAYRVLGSVSQKLSEKYGDQVNLLSNPEEGAKDPVMTCRIVGDFYELFTQEPDKAATAEALRQILSD</sequence>
<dbReference type="RefSeq" id="WP_150384813.1">
    <property type="nucleotide sequence ID" value="NZ_BAAAFS010000001.1"/>
</dbReference>
<evidence type="ECO:0000313" key="3">
    <source>
        <dbReference type="Proteomes" id="UP000322181"/>
    </source>
</evidence>
<organism evidence="2 3">
    <name type="scientific">Morganella psychrotolerans</name>
    <dbReference type="NCBI Taxonomy" id="368603"/>
    <lineage>
        <taxon>Bacteria</taxon>
        <taxon>Pseudomonadati</taxon>
        <taxon>Pseudomonadota</taxon>
        <taxon>Gammaproteobacteria</taxon>
        <taxon>Enterobacterales</taxon>
        <taxon>Morganellaceae</taxon>
        <taxon>Morganella</taxon>
    </lineage>
</organism>
<keyword evidence="1" id="KW-1133">Transmembrane helix</keyword>
<dbReference type="AlphaFoldDB" id="A0A5M9RBD5"/>
<gene>
    <name evidence="2" type="ORF">F4V73_09060</name>
</gene>